<dbReference type="InterPro" id="IPR029063">
    <property type="entry name" value="SAM-dependent_MTases_sf"/>
</dbReference>
<dbReference type="GO" id="GO:0005737">
    <property type="term" value="C:cytoplasm"/>
    <property type="evidence" value="ECO:0007669"/>
    <property type="project" value="UniProtKB-SubCell"/>
</dbReference>
<dbReference type="NCBIfam" id="TIGR00006">
    <property type="entry name" value="16S rRNA (cytosine(1402)-N(4))-methyltransferase RsmH"/>
    <property type="match status" value="1"/>
</dbReference>
<dbReference type="PANTHER" id="PTHR11265">
    <property type="entry name" value="S-ADENOSYL-METHYLTRANSFERASE MRAW"/>
    <property type="match status" value="1"/>
</dbReference>
<dbReference type="PANTHER" id="PTHR11265:SF0">
    <property type="entry name" value="12S RRNA N4-METHYLCYTIDINE METHYLTRANSFERASE"/>
    <property type="match status" value="1"/>
</dbReference>
<dbReference type="SUPFAM" id="SSF53335">
    <property type="entry name" value="S-adenosyl-L-methionine-dependent methyltransferases"/>
    <property type="match status" value="1"/>
</dbReference>
<dbReference type="Gene3D" id="1.10.150.170">
    <property type="entry name" value="Putative methyltransferase TM0872, insert domain"/>
    <property type="match status" value="1"/>
</dbReference>
<comment type="subcellular location">
    <subcellularLocation>
        <location evidence="6">Cytoplasm</location>
    </subcellularLocation>
</comment>
<sequence>MLHFPVLLEESIDLLIHDKNGLYIDGTFGRGGHSDLILDKISTKGFLSAFDKDPDAVRFASKYKQPNFKIYHDSFKNFNKYFKTESIDGILYDLGTCSTHFDNSERGFSFNKDGPLDMRFDNTKGNSLSDWLNNAPLEEIISVLYKYGDEKHAKLIANTIEDERKKKPILRTCQLAEIISQKYPEKKKKIHPATKSFQAFRIFINDELEEFKLSLNAAKNILKKDGMIVTIAFHSLEDNIIKNFFKPFFKSFPKDIPLNNIEEKNFKCIAKKIRPSDSEQKDNSRSRSAIMRAFQKI</sequence>
<evidence type="ECO:0000256" key="2">
    <source>
        <dbReference type="ARBA" id="ARBA00022552"/>
    </source>
</evidence>
<dbReference type="InterPro" id="IPR023397">
    <property type="entry name" value="SAM-dep_MeTrfase_MraW_recog"/>
</dbReference>
<feature type="binding site" evidence="6">
    <location>
        <position position="100"/>
    </location>
    <ligand>
        <name>S-adenosyl-L-methionine</name>
        <dbReference type="ChEBI" id="CHEBI:59789"/>
    </ligand>
</feature>
<feature type="binding site" evidence="6">
    <location>
        <position position="75"/>
    </location>
    <ligand>
        <name>S-adenosyl-L-methionine</name>
        <dbReference type="ChEBI" id="CHEBI:59789"/>
    </ligand>
</feature>
<keyword evidence="5 6" id="KW-0949">S-adenosyl-L-methionine</keyword>
<protein>
    <recommendedName>
        <fullName evidence="6">Ribosomal RNA small subunit methyltransferase H</fullName>
        <ecNumber evidence="6">2.1.1.199</ecNumber>
    </recommendedName>
    <alternativeName>
        <fullName evidence="6">16S rRNA m(4)C1402 methyltransferase</fullName>
    </alternativeName>
    <alternativeName>
        <fullName evidence="6">rRNA (cytosine-N(4)-)-methyltransferase RsmH</fullName>
    </alternativeName>
</protein>
<accession>A0A520N5H3</accession>
<proteinExistence type="inferred from homology"/>
<evidence type="ECO:0000256" key="5">
    <source>
        <dbReference type="ARBA" id="ARBA00022691"/>
    </source>
</evidence>
<evidence type="ECO:0000256" key="3">
    <source>
        <dbReference type="ARBA" id="ARBA00022603"/>
    </source>
</evidence>
<dbReference type="AlphaFoldDB" id="A0A520N5H3"/>
<organism evidence="7 8">
    <name type="scientific">SAR86 cluster bacterium</name>
    <dbReference type="NCBI Taxonomy" id="2030880"/>
    <lineage>
        <taxon>Bacteria</taxon>
        <taxon>Pseudomonadati</taxon>
        <taxon>Pseudomonadota</taxon>
        <taxon>Gammaproteobacteria</taxon>
        <taxon>SAR86 cluster</taxon>
    </lineage>
</organism>
<comment type="caution">
    <text evidence="7">The sequence shown here is derived from an EMBL/GenBank/DDBJ whole genome shotgun (WGS) entry which is preliminary data.</text>
</comment>
<reference evidence="7 8" key="1">
    <citation type="submission" date="2019-02" db="EMBL/GenBank/DDBJ databases">
        <title>Prokaryotic population dynamics and viral predation in marine succession experiment using metagenomics: the confinement effect.</title>
        <authorList>
            <person name="Haro-Moreno J.M."/>
            <person name="Rodriguez-Valera F."/>
            <person name="Lopez-Perez M."/>
        </authorList>
    </citation>
    <scope>NUCLEOTIDE SEQUENCE [LARGE SCALE GENOMIC DNA]</scope>
    <source>
        <strain evidence="7">MED-G164</strain>
    </source>
</reference>
<dbReference type="Proteomes" id="UP000315283">
    <property type="component" value="Unassembled WGS sequence"/>
</dbReference>
<comment type="function">
    <text evidence="6">Specifically methylates the N4 position of cytidine in position 1402 (C1402) of 16S rRNA.</text>
</comment>
<feature type="binding site" evidence="6">
    <location>
        <position position="51"/>
    </location>
    <ligand>
        <name>S-adenosyl-L-methionine</name>
        <dbReference type="ChEBI" id="CHEBI:59789"/>
    </ligand>
</feature>
<dbReference type="GO" id="GO:0071424">
    <property type="term" value="F:rRNA (cytosine-N4-)-methyltransferase activity"/>
    <property type="evidence" value="ECO:0007669"/>
    <property type="project" value="UniProtKB-UniRule"/>
</dbReference>
<evidence type="ECO:0000256" key="1">
    <source>
        <dbReference type="ARBA" id="ARBA00010396"/>
    </source>
</evidence>
<keyword evidence="3 6" id="KW-0489">Methyltransferase</keyword>
<comment type="catalytic activity">
    <reaction evidence="6">
        <text>cytidine(1402) in 16S rRNA + S-adenosyl-L-methionine = N(4)-methylcytidine(1402) in 16S rRNA + S-adenosyl-L-homocysteine + H(+)</text>
        <dbReference type="Rhea" id="RHEA:42928"/>
        <dbReference type="Rhea" id="RHEA-COMP:10286"/>
        <dbReference type="Rhea" id="RHEA-COMP:10287"/>
        <dbReference type="ChEBI" id="CHEBI:15378"/>
        <dbReference type="ChEBI" id="CHEBI:57856"/>
        <dbReference type="ChEBI" id="CHEBI:59789"/>
        <dbReference type="ChEBI" id="CHEBI:74506"/>
        <dbReference type="ChEBI" id="CHEBI:82748"/>
        <dbReference type="EC" id="2.1.1.199"/>
    </reaction>
</comment>
<dbReference type="GO" id="GO:0070475">
    <property type="term" value="P:rRNA base methylation"/>
    <property type="evidence" value="ECO:0007669"/>
    <property type="project" value="UniProtKB-UniRule"/>
</dbReference>
<dbReference type="EC" id="2.1.1.199" evidence="6"/>
<dbReference type="SUPFAM" id="SSF81799">
    <property type="entry name" value="Putative methyltransferase TM0872, insert domain"/>
    <property type="match status" value="1"/>
</dbReference>
<dbReference type="PIRSF" id="PIRSF004486">
    <property type="entry name" value="MraW"/>
    <property type="match status" value="1"/>
</dbReference>
<evidence type="ECO:0000256" key="4">
    <source>
        <dbReference type="ARBA" id="ARBA00022679"/>
    </source>
</evidence>
<dbReference type="EMBL" id="SHBJ01000009">
    <property type="protein sequence ID" value="RZO28741.1"/>
    <property type="molecule type" value="Genomic_DNA"/>
</dbReference>
<dbReference type="InterPro" id="IPR002903">
    <property type="entry name" value="RsmH"/>
</dbReference>
<dbReference type="HAMAP" id="MF_01007">
    <property type="entry name" value="16SrRNA_methyltr_H"/>
    <property type="match status" value="1"/>
</dbReference>
<keyword evidence="4 6" id="KW-0808">Transferase</keyword>
<feature type="binding site" evidence="6">
    <location>
        <begin position="31"/>
        <end position="33"/>
    </location>
    <ligand>
        <name>S-adenosyl-L-methionine</name>
        <dbReference type="ChEBI" id="CHEBI:59789"/>
    </ligand>
</feature>
<keyword evidence="6" id="KW-0963">Cytoplasm</keyword>
<dbReference type="Gene3D" id="3.40.50.150">
    <property type="entry name" value="Vaccinia Virus protein VP39"/>
    <property type="match status" value="1"/>
</dbReference>
<feature type="binding site" evidence="6">
    <location>
        <position position="93"/>
    </location>
    <ligand>
        <name>S-adenosyl-L-methionine</name>
        <dbReference type="ChEBI" id="CHEBI:59789"/>
    </ligand>
</feature>
<evidence type="ECO:0000313" key="7">
    <source>
        <dbReference type="EMBL" id="RZO28741.1"/>
    </source>
</evidence>
<name>A0A520N5H3_9GAMM</name>
<evidence type="ECO:0000256" key="6">
    <source>
        <dbReference type="HAMAP-Rule" id="MF_01007"/>
    </source>
</evidence>
<dbReference type="Pfam" id="PF01795">
    <property type="entry name" value="Methyltransf_5"/>
    <property type="match status" value="1"/>
</dbReference>
<keyword evidence="2 6" id="KW-0698">rRNA processing</keyword>
<gene>
    <name evidence="6 7" type="primary">rsmH</name>
    <name evidence="7" type="ORF">EVA97_02070</name>
</gene>
<comment type="similarity">
    <text evidence="1 6">Belongs to the methyltransferase superfamily. RsmH family.</text>
</comment>
<evidence type="ECO:0000313" key="8">
    <source>
        <dbReference type="Proteomes" id="UP000315283"/>
    </source>
</evidence>